<feature type="domain" description="Peptidase S1" evidence="6">
    <location>
        <begin position="263"/>
        <end position="492"/>
    </location>
</feature>
<dbReference type="InterPro" id="IPR043504">
    <property type="entry name" value="Peptidase_S1_PA_chymotrypsin"/>
</dbReference>
<keyword evidence="2 5" id="KW-0378">Hydrolase</keyword>
<dbReference type="InterPro" id="IPR002347">
    <property type="entry name" value="SDR_fam"/>
</dbReference>
<evidence type="ECO:0000256" key="1">
    <source>
        <dbReference type="ARBA" id="ARBA00022670"/>
    </source>
</evidence>
<gene>
    <name evidence="7" type="ORF">OSB1V03_LOCUS10513</name>
</gene>
<evidence type="ECO:0000259" key="6">
    <source>
        <dbReference type="PROSITE" id="PS50240"/>
    </source>
</evidence>
<dbReference type="SUPFAM" id="SSF51735">
    <property type="entry name" value="NAD(P)-binding Rossmann-fold domains"/>
    <property type="match status" value="1"/>
</dbReference>
<dbReference type="SUPFAM" id="SSF50494">
    <property type="entry name" value="Trypsin-like serine proteases"/>
    <property type="match status" value="1"/>
</dbReference>
<dbReference type="Proteomes" id="UP000759131">
    <property type="component" value="Unassembled WGS sequence"/>
</dbReference>
<dbReference type="PROSITE" id="PS50240">
    <property type="entry name" value="TRYPSIN_DOM"/>
    <property type="match status" value="1"/>
</dbReference>
<evidence type="ECO:0000256" key="4">
    <source>
        <dbReference type="ARBA" id="ARBA00023157"/>
    </source>
</evidence>
<dbReference type="PANTHER" id="PTHR43975:SF2">
    <property type="entry name" value="EG:BACR7A4.14 PROTEIN-RELATED"/>
    <property type="match status" value="1"/>
</dbReference>
<dbReference type="EMBL" id="CAJPIZ010007727">
    <property type="protein sequence ID" value="CAG2110530.1"/>
    <property type="molecule type" value="Genomic_DNA"/>
</dbReference>
<dbReference type="PROSITE" id="PS00134">
    <property type="entry name" value="TRYPSIN_HIS"/>
    <property type="match status" value="1"/>
</dbReference>
<dbReference type="Gene3D" id="3.40.50.720">
    <property type="entry name" value="NAD(P)-binding Rossmann-like Domain"/>
    <property type="match status" value="2"/>
</dbReference>
<dbReference type="SMART" id="SM00020">
    <property type="entry name" value="Tryp_SPc"/>
    <property type="match status" value="1"/>
</dbReference>
<dbReference type="InterPro" id="IPR036291">
    <property type="entry name" value="NAD(P)-bd_dom_sf"/>
</dbReference>
<keyword evidence="8" id="KW-1185">Reference proteome</keyword>
<dbReference type="PRINTS" id="PR00081">
    <property type="entry name" value="GDHRDH"/>
</dbReference>
<dbReference type="PANTHER" id="PTHR43975">
    <property type="entry name" value="ZGC:101858"/>
    <property type="match status" value="1"/>
</dbReference>
<keyword evidence="4" id="KW-1015">Disulfide bond</keyword>
<dbReference type="CDD" id="cd00190">
    <property type="entry name" value="Tryp_SPc"/>
    <property type="match status" value="1"/>
</dbReference>
<keyword evidence="3 5" id="KW-0720">Serine protease</keyword>
<evidence type="ECO:0000256" key="2">
    <source>
        <dbReference type="ARBA" id="ARBA00022801"/>
    </source>
</evidence>
<dbReference type="GO" id="GO:0006508">
    <property type="term" value="P:proteolysis"/>
    <property type="evidence" value="ECO:0007669"/>
    <property type="project" value="UniProtKB-KW"/>
</dbReference>
<evidence type="ECO:0000256" key="3">
    <source>
        <dbReference type="ARBA" id="ARBA00022825"/>
    </source>
</evidence>
<dbReference type="OrthoDB" id="47007at2759"/>
<name>A0A7R9KVL8_9ACAR</name>
<dbReference type="PROSITE" id="PS00135">
    <property type="entry name" value="TRYPSIN_SER"/>
    <property type="match status" value="1"/>
</dbReference>
<dbReference type="FunFam" id="2.40.10.10:FF:000036">
    <property type="entry name" value="Trypsin beta"/>
    <property type="match status" value="1"/>
</dbReference>
<dbReference type="EMBL" id="OC862302">
    <property type="protein sequence ID" value="CAD7630100.1"/>
    <property type="molecule type" value="Genomic_DNA"/>
</dbReference>
<evidence type="ECO:0000313" key="8">
    <source>
        <dbReference type="Proteomes" id="UP000759131"/>
    </source>
</evidence>
<dbReference type="InterPro" id="IPR033116">
    <property type="entry name" value="TRYPSIN_SER"/>
</dbReference>
<dbReference type="Pfam" id="PF13561">
    <property type="entry name" value="adh_short_C2"/>
    <property type="match status" value="1"/>
</dbReference>
<keyword evidence="1 5" id="KW-0645">Protease</keyword>
<reference evidence="7" key="1">
    <citation type="submission" date="2020-11" db="EMBL/GenBank/DDBJ databases">
        <authorList>
            <person name="Tran Van P."/>
        </authorList>
    </citation>
    <scope>NUCLEOTIDE SEQUENCE</scope>
</reference>
<dbReference type="InterPro" id="IPR009003">
    <property type="entry name" value="Peptidase_S1_PA"/>
</dbReference>
<accession>A0A7R9KVL8</accession>
<evidence type="ECO:0000256" key="5">
    <source>
        <dbReference type="RuleBase" id="RU363034"/>
    </source>
</evidence>
<evidence type="ECO:0000313" key="7">
    <source>
        <dbReference type="EMBL" id="CAD7630100.1"/>
    </source>
</evidence>
<proteinExistence type="predicted"/>
<dbReference type="Gene3D" id="2.40.10.10">
    <property type="entry name" value="Trypsin-like serine proteases"/>
    <property type="match status" value="1"/>
</dbReference>
<dbReference type="InterPro" id="IPR018114">
    <property type="entry name" value="TRYPSIN_HIS"/>
</dbReference>
<dbReference type="AlphaFoldDB" id="A0A7R9KVL8"/>
<dbReference type="GO" id="GO:0004252">
    <property type="term" value="F:serine-type endopeptidase activity"/>
    <property type="evidence" value="ECO:0007669"/>
    <property type="project" value="InterPro"/>
</dbReference>
<organism evidence="7">
    <name type="scientific">Medioppia subpectinata</name>
    <dbReference type="NCBI Taxonomy" id="1979941"/>
    <lineage>
        <taxon>Eukaryota</taxon>
        <taxon>Metazoa</taxon>
        <taxon>Ecdysozoa</taxon>
        <taxon>Arthropoda</taxon>
        <taxon>Chelicerata</taxon>
        <taxon>Arachnida</taxon>
        <taxon>Acari</taxon>
        <taxon>Acariformes</taxon>
        <taxon>Sarcoptiformes</taxon>
        <taxon>Oribatida</taxon>
        <taxon>Brachypylina</taxon>
        <taxon>Oppioidea</taxon>
        <taxon>Oppiidae</taxon>
        <taxon>Medioppia</taxon>
    </lineage>
</organism>
<protein>
    <recommendedName>
        <fullName evidence="6">Peptidase S1 domain-containing protein</fullName>
    </recommendedName>
</protein>
<dbReference type="InterPro" id="IPR001254">
    <property type="entry name" value="Trypsin_dom"/>
</dbReference>
<dbReference type="PRINTS" id="PR00080">
    <property type="entry name" value="SDRFAMILY"/>
</dbReference>
<dbReference type="Pfam" id="PF00089">
    <property type="entry name" value="Trypsin"/>
    <property type="match status" value="1"/>
</dbReference>
<sequence length="492" mass="52357">MSITYNFAGKVALITGSSSGIGAATAILFAKSGANVVITGRNAGRVSEVAKQCLDVSPDGSKALEVVADVTSDEDLQRLVDTTITTFGKIDVMVNNAGSALKADITATDFMDNYRQVFKTDLDSAPQYSPYCMSKSALDMFTKCMASELGPKGIRVNSVSPGAVKTNFSLNTGVSQTDSDQFYDTYARLYPIGRYGEGSDIANAVLYLASDDSSFITGSSLVADGGHLAANWLSAIILIVCLTGALGASLETKPVVRLAGGRVVGGEDAQAGQAPWQVSIQVNGWFGWSHNCGGSLAGKRSVVTAAHCVDTYQPAELKVWYGGLNREQLAVNNEIEAIKYHDQWNVPSQFDYDYAVLNLKQNIQQTETIKTIELATSTPAAGSPADLTGWGRTAGNSQLPIPLQYQRLAIVDYNDCNTRYGTIMEVTPRMLCTEHKTASVCGGDSGGPLVVAGQLAGIVSWTMSDCRPDTTGHLSGYADVANQRAWLTERII</sequence>